<name>A0AAN8LWE4_9TELE</name>
<dbReference type="Proteomes" id="UP001356427">
    <property type="component" value="Unassembled WGS sequence"/>
</dbReference>
<evidence type="ECO:0000313" key="3">
    <source>
        <dbReference type="Proteomes" id="UP001356427"/>
    </source>
</evidence>
<dbReference type="Pfam" id="PF20478">
    <property type="entry name" value="P2RX7_C"/>
    <property type="match status" value="1"/>
</dbReference>
<dbReference type="AlphaFoldDB" id="A0AAN8LWE4"/>
<gene>
    <name evidence="2" type="ORF">J4Q44_G00118990</name>
</gene>
<dbReference type="EMBL" id="JAGTTL010000009">
    <property type="protein sequence ID" value="KAK6318608.1"/>
    <property type="molecule type" value="Genomic_DNA"/>
</dbReference>
<dbReference type="PANTHER" id="PTHR36981">
    <property type="entry name" value="ZGC:195170"/>
    <property type="match status" value="1"/>
</dbReference>
<reference evidence="2 3" key="1">
    <citation type="submission" date="2021-04" db="EMBL/GenBank/DDBJ databases">
        <authorList>
            <person name="De Guttry C."/>
            <person name="Zahm M."/>
            <person name="Klopp C."/>
            <person name="Cabau C."/>
            <person name="Louis A."/>
            <person name="Berthelot C."/>
            <person name="Parey E."/>
            <person name="Roest Crollius H."/>
            <person name="Montfort J."/>
            <person name="Robinson-Rechavi M."/>
            <person name="Bucao C."/>
            <person name="Bouchez O."/>
            <person name="Gislard M."/>
            <person name="Lluch J."/>
            <person name="Milhes M."/>
            <person name="Lampietro C."/>
            <person name="Lopez Roques C."/>
            <person name="Donnadieu C."/>
            <person name="Braasch I."/>
            <person name="Desvignes T."/>
            <person name="Postlethwait J."/>
            <person name="Bobe J."/>
            <person name="Wedekind C."/>
            <person name="Guiguen Y."/>
        </authorList>
    </citation>
    <scope>NUCLEOTIDE SEQUENCE [LARGE SCALE GENOMIC DNA]</scope>
    <source>
        <strain evidence="2">Cs_M1</strain>
        <tissue evidence="2">Blood</tissue>
    </source>
</reference>
<dbReference type="InterPro" id="IPR046815">
    <property type="entry name" value="P2RX7_C"/>
</dbReference>
<evidence type="ECO:0000313" key="2">
    <source>
        <dbReference type="EMBL" id="KAK6318608.1"/>
    </source>
</evidence>
<organism evidence="2 3">
    <name type="scientific">Coregonus suidteri</name>
    <dbReference type="NCBI Taxonomy" id="861788"/>
    <lineage>
        <taxon>Eukaryota</taxon>
        <taxon>Metazoa</taxon>
        <taxon>Chordata</taxon>
        <taxon>Craniata</taxon>
        <taxon>Vertebrata</taxon>
        <taxon>Euteleostomi</taxon>
        <taxon>Actinopterygii</taxon>
        <taxon>Neopterygii</taxon>
        <taxon>Teleostei</taxon>
        <taxon>Protacanthopterygii</taxon>
        <taxon>Salmoniformes</taxon>
        <taxon>Salmonidae</taxon>
        <taxon>Coregoninae</taxon>
        <taxon>Coregonus</taxon>
    </lineage>
</organism>
<feature type="domain" description="P2X purinoreceptor 7 intracellular" evidence="1">
    <location>
        <begin position="59"/>
        <end position="148"/>
    </location>
</feature>
<dbReference type="PANTHER" id="PTHR36981:SF3">
    <property type="entry name" value="UBIQUITIN-LIKE PROTEASE FAMILY PROFILE DOMAIN-CONTAINING PROTEIN"/>
    <property type="match status" value="1"/>
</dbReference>
<evidence type="ECO:0000259" key="1">
    <source>
        <dbReference type="Pfam" id="PF20478"/>
    </source>
</evidence>
<proteinExistence type="predicted"/>
<comment type="caution">
    <text evidence="2">The sequence shown here is derived from an EMBL/GenBank/DDBJ whole genome shotgun (WGS) entry which is preliminary data.</text>
</comment>
<protein>
    <recommendedName>
        <fullName evidence="1">P2X purinoreceptor 7 intracellular domain-containing protein</fullName>
    </recommendedName>
</protein>
<accession>A0AAN8LWE4</accession>
<sequence>MRTELGWRLTPQSMVETQAMVAELSEEEIWGLLEAIMDPGMVFDLLWMRQSRNGRPGEEQAAVAPGLPLWCHCGRCKDMPTDMERKCSGQGLAQCVSLAPHLFLYVLENGVLRIARRYRNDVLSLSYTGDPRYDHREYQHDTYRHFVQLNLK</sequence>
<keyword evidence="3" id="KW-1185">Reference proteome</keyword>